<reference evidence="1 2" key="1">
    <citation type="submission" date="2019-12" db="EMBL/GenBank/DDBJ databases">
        <authorList>
            <person name="Woiski C."/>
        </authorList>
    </citation>
    <scope>NUCLEOTIDE SEQUENCE [LARGE SCALE GENOMIC DNA]</scope>
    <source>
        <strain evidence="1 2">BOE100</strain>
    </source>
</reference>
<evidence type="ECO:0000313" key="1">
    <source>
        <dbReference type="EMBL" id="KAF0254004.1"/>
    </source>
</evidence>
<sequence>MISEETLRSSYTQDGTRFFLVFDANKATFRIGTRWHWLASFDSVWDACDAFEAMELVDGDLIELGRLVKKEIRRVPRYRFFRPGGMGRINYLANSIERRLQGLRPQRSGSKGAVERWIPAN</sequence>
<protein>
    <submittedName>
        <fullName evidence="1">Uncharacterized protein</fullName>
    </submittedName>
</protein>
<accession>A0A7V8EG24</accession>
<dbReference type="RefSeq" id="WP_156859131.1">
    <property type="nucleotide sequence ID" value="NZ_WOWR01000018.1"/>
</dbReference>
<gene>
    <name evidence="1" type="ORF">GN299_15140</name>
</gene>
<dbReference type="AlphaFoldDB" id="A0A7V8EG24"/>
<dbReference type="EMBL" id="WOWR01000018">
    <property type="protein sequence ID" value="KAF0254004.1"/>
    <property type="molecule type" value="Genomic_DNA"/>
</dbReference>
<dbReference type="Proteomes" id="UP000442695">
    <property type="component" value="Unassembled WGS sequence"/>
</dbReference>
<comment type="caution">
    <text evidence="1">The sequence shown here is derived from an EMBL/GenBank/DDBJ whole genome shotgun (WGS) entry which is preliminary data.</text>
</comment>
<proteinExistence type="predicted"/>
<name>A0A7V8EG24_PSEPU</name>
<evidence type="ECO:0000313" key="2">
    <source>
        <dbReference type="Proteomes" id="UP000442695"/>
    </source>
</evidence>
<organism evidence="1 2">
    <name type="scientific">Pseudomonas putida</name>
    <name type="common">Arthrobacter siderocapsulatus</name>
    <dbReference type="NCBI Taxonomy" id="303"/>
    <lineage>
        <taxon>Bacteria</taxon>
        <taxon>Pseudomonadati</taxon>
        <taxon>Pseudomonadota</taxon>
        <taxon>Gammaproteobacteria</taxon>
        <taxon>Pseudomonadales</taxon>
        <taxon>Pseudomonadaceae</taxon>
        <taxon>Pseudomonas</taxon>
    </lineage>
</organism>